<name>A0AAW6BSY1_9GAMM</name>
<dbReference type="Proteomes" id="UP001212996">
    <property type="component" value="Unassembled WGS sequence"/>
</dbReference>
<reference evidence="1" key="1">
    <citation type="submission" date="2023-01" db="EMBL/GenBank/DDBJ databases">
        <title>Genome sequencing of Photorhabdus bodei 09-20.</title>
        <authorList>
            <person name="Kalindamar S."/>
            <person name="Kumru S."/>
        </authorList>
    </citation>
    <scope>NUCLEOTIDE SEQUENCE</scope>
    <source>
        <strain evidence="1">09-20</strain>
    </source>
</reference>
<evidence type="ECO:0000313" key="1">
    <source>
        <dbReference type="EMBL" id="MDB6375067.1"/>
    </source>
</evidence>
<dbReference type="EMBL" id="JAQMFO010000077">
    <property type="protein sequence ID" value="MDB6375067.1"/>
    <property type="molecule type" value="Genomic_DNA"/>
</dbReference>
<gene>
    <name evidence="1" type="ORF">PH362_25070</name>
</gene>
<evidence type="ECO:0000313" key="2">
    <source>
        <dbReference type="Proteomes" id="UP001212996"/>
    </source>
</evidence>
<dbReference type="Pfam" id="PF07308">
    <property type="entry name" value="DUF1456"/>
    <property type="match status" value="1"/>
</dbReference>
<organism evidence="1 2">
    <name type="scientific">Photorhabdus bodei</name>
    <dbReference type="NCBI Taxonomy" id="2029681"/>
    <lineage>
        <taxon>Bacteria</taxon>
        <taxon>Pseudomonadati</taxon>
        <taxon>Pseudomonadota</taxon>
        <taxon>Gammaproteobacteria</taxon>
        <taxon>Enterobacterales</taxon>
        <taxon>Morganellaceae</taxon>
        <taxon>Photorhabdus</taxon>
    </lineage>
</organism>
<dbReference type="AlphaFoldDB" id="A0AAW6BSY1"/>
<accession>A0AAW6BSY1</accession>
<dbReference type="RefSeq" id="WP_271868062.1">
    <property type="nucleotide sequence ID" value="NZ_JAQMFO010000077.1"/>
</dbReference>
<comment type="caution">
    <text evidence="1">The sequence shown here is derived from an EMBL/GenBank/DDBJ whole genome shotgun (WGS) entry which is preliminary data.</text>
</comment>
<sequence>MSSNTIATNDVFKELCLMLRIHHDKDYLIELFARKGWEVSRAKIYSWGKKAGGVTRGFRPMPEQALRDFIDALKEEKLVEE</sequence>
<proteinExistence type="predicted"/>
<dbReference type="InterPro" id="IPR009921">
    <property type="entry name" value="YehS-like"/>
</dbReference>
<protein>
    <submittedName>
        <fullName evidence="1">DUF1456 family protein</fullName>
    </submittedName>
</protein>